<dbReference type="InterPro" id="IPR009739">
    <property type="entry name" value="LprI-like_N"/>
</dbReference>
<reference evidence="3" key="1">
    <citation type="submission" date="2021-04" db="EMBL/GenBank/DDBJ databases">
        <title>Complete genome sequence for Sulfitobacter sp. strain JK7-1.</title>
        <authorList>
            <person name="Park S.-J."/>
        </authorList>
    </citation>
    <scope>NUCLEOTIDE SEQUENCE</scope>
    <source>
        <strain evidence="3">JK7-1</strain>
    </source>
</reference>
<feature type="domain" description="Lysozyme inhibitor LprI-like N-terminal" evidence="2">
    <location>
        <begin position="56"/>
        <end position="160"/>
    </location>
</feature>
<feature type="signal peptide" evidence="1">
    <location>
        <begin position="1"/>
        <end position="17"/>
    </location>
</feature>
<keyword evidence="4" id="KW-1185">Reference proteome</keyword>
<evidence type="ECO:0000313" key="4">
    <source>
        <dbReference type="Proteomes" id="UP000683291"/>
    </source>
</evidence>
<gene>
    <name evidence="3" type="ORF">KDD17_08385</name>
</gene>
<dbReference type="Proteomes" id="UP000683291">
    <property type="component" value="Chromosome 1"/>
</dbReference>
<sequence>MMRLVLALVCVAGTAAAQEPPYADTATEVCLNRANGYAAQLACVGRSADMCIATPAGGSTVGTGYCLDRERDFWDRLLNDHYQATLSQAVEYDAELDAMSARTANIPRQAGALREMQRRWIGFRDAACAYAASQWGGGTGAGPAALDCLMRQTARQALALRLWAR</sequence>
<feature type="chain" id="PRO_5036940090" evidence="1">
    <location>
        <begin position="18"/>
        <end position="165"/>
    </location>
</feature>
<dbReference type="KEGG" id="sual:KDD17_08385"/>
<dbReference type="Pfam" id="PF07007">
    <property type="entry name" value="LprI"/>
    <property type="match status" value="1"/>
</dbReference>
<evidence type="ECO:0000259" key="2">
    <source>
        <dbReference type="Pfam" id="PF07007"/>
    </source>
</evidence>
<dbReference type="Gene3D" id="1.20.1270.180">
    <property type="match status" value="1"/>
</dbReference>
<evidence type="ECO:0000313" key="3">
    <source>
        <dbReference type="EMBL" id="QUJ75062.1"/>
    </source>
</evidence>
<protein>
    <submittedName>
        <fullName evidence="3">DUF1311 domain-containing protein</fullName>
    </submittedName>
</protein>
<dbReference type="AlphaFoldDB" id="A0A975PKT6"/>
<keyword evidence="1" id="KW-0732">Signal</keyword>
<accession>A0A975PKT6</accession>
<dbReference type="EMBL" id="CP073581">
    <property type="protein sequence ID" value="QUJ75062.1"/>
    <property type="molecule type" value="Genomic_DNA"/>
</dbReference>
<organism evidence="3 4">
    <name type="scientific">Sulfitobacter albidus</name>
    <dbReference type="NCBI Taxonomy" id="2829501"/>
    <lineage>
        <taxon>Bacteria</taxon>
        <taxon>Pseudomonadati</taxon>
        <taxon>Pseudomonadota</taxon>
        <taxon>Alphaproteobacteria</taxon>
        <taxon>Rhodobacterales</taxon>
        <taxon>Roseobacteraceae</taxon>
        <taxon>Sulfitobacter</taxon>
    </lineage>
</organism>
<evidence type="ECO:0000256" key="1">
    <source>
        <dbReference type="SAM" id="SignalP"/>
    </source>
</evidence>
<proteinExistence type="predicted"/>
<name>A0A975PKT6_9RHOB</name>